<comment type="subcellular location">
    <subcellularLocation>
        <location evidence="1 6">Cell membrane</location>
        <topology evidence="1 6">Multi-pass membrane protein</topology>
    </subcellularLocation>
</comment>
<dbReference type="Proteomes" id="UP001139516">
    <property type="component" value="Unassembled WGS sequence"/>
</dbReference>
<feature type="domain" description="ABC transmembrane type-1" evidence="7">
    <location>
        <begin position="102"/>
        <end position="285"/>
    </location>
</feature>
<dbReference type="PANTHER" id="PTHR30043">
    <property type="entry name" value="PHOSPHONATES TRANSPORT SYSTEM PERMEASE PROTEIN"/>
    <property type="match status" value="1"/>
</dbReference>
<evidence type="ECO:0000313" key="9">
    <source>
        <dbReference type="Proteomes" id="UP001139516"/>
    </source>
</evidence>
<protein>
    <submittedName>
        <fullName evidence="8">Phosphonate ABC transporter, permease protein PhnE</fullName>
    </submittedName>
</protein>
<dbReference type="GO" id="GO:0015416">
    <property type="term" value="F:ABC-type phosphonate transporter activity"/>
    <property type="evidence" value="ECO:0007669"/>
    <property type="project" value="InterPro"/>
</dbReference>
<comment type="caution">
    <text evidence="8">The sequence shown here is derived from an EMBL/GenBank/DDBJ whole genome shotgun (WGS) entry which is preliminary data.</text>
</comment>
<evidence type="ECO:0000256" key="1">
    <source>
        <dbReference type="ARBA" id="ARBA00004651"/>
    </source>
</evidence>
<dbReference type="PROSITE" id="PS50928">
    <property type="entry name" value="ABC_TM1"/>
    <property type="match status" value="1"/>
</dbReference>
<feature type="transmembrane region" description="Helical" evidence="6">
    <location>
        <begin position="43"/>
        <end position="61"/>
    </location>
</feature>
<dbReference type="InterPro" id="IPR035906">
    <property type="entry name" value="MetI-like_sf"/>
</dbReference>
<reference evidence="8" key="1">
    <citation type="submission" date="2022-04" db="EMBL/GenBank/DDBJ databases">
        <title>Roseomonas acroporae sp. nov., isolated from coral Acropora digitifera.</title>
        <authorList>
            <person name="Sun H."/>
        </authorList>
    </citation>
    <scope>NUCLEOTIDE SEQUENCE</scope>
    <source>
        <strain evidence="8">NAR14</strain>
    </source>
</reference>
<dbReference type="RefSeq" id="WP_248669249.1">
    <property type="nucleotide sequence ID" value="NZ_JALPRX010000110.1"/>
</dbReference>
<dbReference type="EMBL" id="JALPRX010000110">
    <property type="protein sequence ID" value="MCK8787197.1"/>
    <property type="molecule type" value="Genomic_DNA"/>
</dbReference>
<feature type="transmembrane region" description="Helical" evidence="6">
    <location>
        <begin position="267"/>
        <end position="285"/>
    </location>
</feature>
<evidence type="ECO:0000256" key="2">
    <source>
        <dbReference type="ARBA" id="ARBA00022448"/>
    </source>
</evidence>
<dbReference type="GO" id="GO:0005886">
    <property type="term" value="C:plasma membrane"/>
    <property type="evidence" value="ECO:0007669"/>
    <property type="project" value="UniProtKB-SubCell"/>
</dbReference>
<evidence type="ECO:0000256" key="5">
    <source>
        <dbReference type="ARBA" id="ARBA00023136"/>
    </source>
</evidence>
<organism evidence="8 9">
    <name type="scientific">Roseomonas acroporae</name>
    <dbReference type="NCBI Taxonomy" id="2937791"/>
    <lineage>
        <taxon>Bacteria</taxon>
        <taxon>Pseudomonadati</taxon>
        <taxon>Pseudomonadota</taxon>
        <taxon>Alphaproteobacteria</taxon>
        <taxon>Acetobacterales</taxon>
        <taxon>Roseomonadaceae</taxon>
        <taxon>Roseomonas</taxon>
    </lineage>
</organism>
<keyword evidence="9" id="KW-1185">Reference proteome</keyword>
<dbReference type="PANTHER" id="PTHR30043:SF9">
    <property type="entry name" value="PHOSPHONATES TRANSPORT SYSTEM PERMEASE PROTEIN"/>
    <property type="match status" value="1"/>
</dbReference>
<name>A0A9X2BVZ9_9PROT</name>
<keyword evidence="3 6" id="KW-0812">Transmembrane</keyword>
<feature type="transmembrane region" description="Helical" evidence="6">
    <location>
        <begin position="239"/>
        <end position="255"/>
    </location>
</feature>
<gene>
    <name evidence="8" type="primary">phnE</name>
    <name evidence="8" type="ORF">M0638_22755</name>
</gene>
<keyword evidence="2 6" id="KW-0813">Transport</keyword>
<dbReference type="SUPFAM" id="SSF161098">
    <property type="entry name" value="MetI-like"/>
    <property type="match status" value="1"/>
</dbReference>
<dbReference type="InterPro" id="IPR005769">
    <property type="entry name" value="PhnE/PtxC"/>
</dbReference>
<evidence type="ECO:0000313" key="8">
    <source>
        <dbReference type="EMBL" id="MCK8787197.1"/>
    </source>
</evidence>
<sequence length="296" mass="31209">MSDAPMPHPAPPRQRLGAMALADLPGLTTRHPAQFRAMPPGRLAGLIATAAALGLLVFALWRLEFSPARLLGGIGALGRFLVLMLPPDPGSWTRAGLILHGLAETVAIAFLGTLMAAILALPLALLGARNTTVNRLVQFLARRFLDGVRGIDALIWALIWISVVGLGPFAGVLAIMTSDVGTFGKMFSEAIEATDRRAAEGITAAGGSRLQRIRFGVLPEVLPVLAGQALYLFESNTRSSTIIGIVGAGGIGLYLSEMIRTLEWQSVSFIILLILMTVALIDFLSSKLRAAIASGG</sequence>
<dbReference type="InterPro" id="IPR000515">
    <property type="entry name" value="MetI-like"/>
</dbReference>
<dbReference type="Pfam" id="PF00528">
    <property type="entry name" value="BPD_transp_1"/>
    <property type="match status" value="1"/>
</dbReference>
<feature type="transmembrane region" description="Helical" evidence="6">
    <location>
        <begin position="153"/>
        <end position="176"/>
    </location>
</feature>
<proteinExistence type="inferred from homology"/>
<feature type="transmembrane region" description="Helical" evidence="6">
    <location>
        <begin position="97"/>
        <end position="125"/>
    </location>
</feature>
<evidence type="ECO:0000256" key="4">
    <source>
        <dbReference type="ARBA" id="ARBA00022989"/>
    </source>
</evidence>
<evidence type="ECO:0000259" key="7">
    <source>
        <dbReference type="PROSITE" id="PS50928"/>
    </source>
</evidence>
<keyword evidence="5 6" id="KW-0472">Membrane</keyword>
<comment type="similarity">
    <text evidence="6">Belongs to the binding-protein-dependent transport system permease family.</text>
</comment>
<evidence type="ECO:0000256" key="6">
    <source>
        <dbReference type="RuleBase" id="RU363032"/>
    </source>
</evidence>
<accession>A0A9X2BVZ9</accession>
<dbReference type="Gene3D" id="1.10.3720.10">
    <property type="entry name" value="MetI-like"/>
    <property type="match status" value="1"/>
</dbReference>
<feature type="transmembrane region" description="Helical" evidence="6">
    <location>
        <begin position="67"/>
        <end position="85"/>
    </location>
</feature>
<keyword evidence="4 6" id="KW-1133">Transmembrane helix</keyword>
<dbReference type="NCBIfam" id="TIGR01097">
    <property type="entry name" value="PhnE"/>
    <property type="match status" value="1"/>
</dbReference>
<dbReference type="AlphaFoldDB" id="A0A9X2BVZ9"/>
<evidence type="ECO:0000256" key="3">
    <source>
        <dbReference type="ARBA" id="ARBA00022692"/>
    </source>
</evidence>